<gene>
    <name evidence="2" type="ORF">N7541_009115</name>
</gene>
<reference evidence="2" key="2">
    <citation type="journal article" date="2023" name="IMA Fungus">
        <title>Comparative genomic study of the Penicillium genus elucidates a diverse pangenome and 15 lateral gene transfer events.</title>
        <authorList>
            <person name="Petersen C."/>
            <person name="Sorensen T."/>
            <person name="Nielsen M.R."/>
            <person name="Sondergaard T.E."/>
            <person name="Sorensen J.L."/>
            <person name="Fitzpatrick D.A."/>
            <person name="Frisvad J.C."/>
            <person name="Nielsen K.L."/>
        </authorList>
    </citation>
    <scope>NUCLEOTIDE SEQUENCE</scope>
    <source>
        <strain evidence="2">IBT 35675</strain>
    </source>
</reference>
<dbReference type="EMBL" id="JAPZBR010000007">
    <property type="protein sequence ID" value="KAJ5346633.1"/>
    <property type="molecule type" value="Genomic_DNA"/>
</dbReference>
<sequence>MDQRGNKQKETRFRNPDCLAGRYYAGIAAYAPNLPTPTGGYPLSTKEHRSDLNSGDNIRVELKWTSPESNTTRQTSSRNLLQRPPVTGTGRSAMRGEGEGFAFENSASLRDKNAFARVRV</sequence>
<evidence type="ECO:0000256" key="1">
    <source>
        <dbReference type="SAM" id="MobiDB-lite"/>
    </source>
</evidence>
<organism evidence="2 3">
    <name type="scientific">Penicillium brevicompactum</name>
    <dbReference type="NCBI Taxonomy" id="5074"/>
    <lineage>
        <taxon>Eukaryota</taxon>
        <taxon>Fungi</taxon>
        <taxon>Dikarya</taxon>
        <taxon>Ascomycota</taxon>
        <taxon>Pezizomycotina</taxon>
        <taxon>Eurotiomycetes</taxon>
        <taxon>Eurotiomycetidae</taxon>
        <taxon>Eurotiales</taxon>
        <taxon>Aspergillaceae</taxon>
        <taxon>Penicillium</taxon>
    </lineage>
</organism>
<dbReference type="AlphaFoldDB" id="A0A9W9QY93"/>
<evidence type="ECO:0000313" key="3">
    <source>
        <dbReference type="Proteomes" id="UP001148299"/>
    </source>
</evidence>
<accession>A0A9W9QY93</accession>
<comment type="caution">
    <text evidence="2">The sequence shown here is derived from an EMBL/GenBank/DDBJ whole genome shotgun (WGS) entry which is preliminary data.</text>
</comment>
<proteinExistence type="predicted"/>
<keyword evidence="3" id="KW-1185">Reference proteome</keyword>
<name>A0A9W9QY93_PENBR</name>
<dbReference type="Proteomes" id="UP001148299">
    <property type="component" value="Unassembled WGS sequence"/>
</dbReference>
<protein>
    <submittedName>
        <fullName evidence="2">Uncharacterized protein</fullName>
    </submittedName>
</protein>
<feature type="region of interest" description="Disordered" evidence="1">
    <location>
        <begin position="39"/>
        <end position="99"/>
    </location>
</feature>
<evidence type="ECO:0000313" key="2">
    <source>
        <dbReference type="EMBL" id="KAJ5346633.1"/>
    </source>
</evidence>
<feature type="compositionally biased region" description="Polar residues" evidence="1">
    <location>
        <begin position="66"/>
        <end position="80"/>
    </location>
</feature>
<reference evidence="2" key="1">
    <citation type="submission" date="2022-12" db="EMBL/GenBank/DDBJ databases">
        <authorList>
            <person name="Petersen C."/>
        </authorList>
    </citation>
    <scope>NUCLEOTIDE SEQUENCE</scope>
    <source>
        <strain evidence="2">IBT 35675</strain>
    </source>
</reference>